<proteinExistence type="predicted"/>
<dbReference type="AlphaFoldDB" id="A0A1B2HHG4"/>
<keyword evidence="2" id="KW-1185">Reference proteome</keyword>
<reference evidence="1 2" key="1">
    <citation type="submission" date="2016-07" db="EMBL/GenBank/DDBJ databases">
        <title>Complete genome sequence of the Lentzea guizhouensis DHS C013.</title>
        <authorList>
            <person name="Cao C."/>
        </authorList>
    </citation>
    <scope>NUCLEOTIDE SEQUENCE [LARGE SCALE GENOMIC DNA]</scope>
    <source>
        <strain evidence="1 2">DHS C013</strain>
    </source>
</reference>
<dbReference type="STRING" id="1586287.BBK82_14880"/>
<gene>
    <name evidence="1" type="ORF">BBK82_14880</name>
</gene>
<evidence type="ECO:0000313" key="1">
    <source>
        <dbReference type="EMBL" id="ANZ37160.1"/>
    </source>
</evidence>
<accession>A0A1B2HHG4</accession>
<sequence>MITLLSAQQATAEVITTTPVPAPSMGTQQVGEACKSIGNGDICLRLGDVTNNRADITVWYSKHAGDPVTIRLAYFPGDGIDEGPFTIYAGQVRGYIWRNVYLSSHYCFTGAIRQGQHPDWLIVTHGGEVCR</sequence>
<dbReference type="KEGG" id="led:BBK82_14880"/>
<dbReference type="OrthoDB" id="4279130at2"/>
<dbReference type="EMBL" id="CP016793">
    <property type="protein sequence ID" value="ANZ37160.1"/>
    <property type="molecule type" value="Genomic_DNA"/>
</dbReference>
<evidence type="ECO:0000313" key="2">
    <source>
        <dbReference type="Proteomes" id="UP000093053"/>
    </source>
</evidence>
<protein>
    <submittedName>
        <fullName evidence="1">Uncharacterized protein</fullName>
    </submittedName>
</protein>
<organism evidence="1 2">
    <name type="scientific">Lentzea guizhouensis</name>
    <dbReference type="NCBI Taxonomy" id="1586287"/>
    <lineage>
        <taxon>Bacteria</taxon>
        <taxon>Bacillati</taxon>
        <taxon>Actinomycetota</taxon>
        <taxon>Actinomycetes</taxon>
        <taxon>Pseudonocardiales</taxon>
        <taxon>Pseudonocardiaceae</taxon>
        <taxon>Lentzea</taxon>
    </lineage>
</organism>
<dbReference type="Proteomes" id="UP000093053">
    <property type="component" value="Chromosome"/>
</dbReference>
<dbReference type="RefSeq" id="WP_065915554.1">
    <property type="nucleotide sequence ID" value="NZ_CP016793.1"/>
</dbReference>
<name>A0A1B2HHG4_9PSEU</name>